<organism evidence="1 2">
    <name type="scientific">Sulfoacidibacillus ferrooxidans</name>
    <dbReference type="NCBI Taxonomy" id="2005001"/>
    <lineage>
        <taxon>Bacteria</taxon>
        <taxon>Bacillati</taxon>
        <taxon>Bacillota</taxon>
        <taxon>Bacilli</taxon>
        <taxon>Bacillales</taxon>
        <taxon>Alicyclobacillaceae</taxon>
        <taxon>Sulfoacidibacillus</taxon>
    </lineage>
</organism>
<dbReference type="EMBL" id="JALBUF010000024">
    <property type="protein sequence ID" value="MCI0184759.1"/>
    <property type="molecule type" value="Genomic_DNA"/>
</dbReference>
<proteinExistence type="predicted"/>
<name>A0A9X1VCB5_9BACL</name>
<dbReference type="AlphaFoldDB" id="A0A9X1VCB5"/>
<protein>
    <submittedName>
        <fullName evidence="1">Uncharacterized protein</fullName>
    </submittedName>
</protein>
<gene>
    <name evidence="1" type="ORF">MM817_03056</name>
</gene>
<comment type="caution">
    <text evidence="1">The sequence shown here is derived from an EMBL/GenBank/DDBJ whole genome shotgun (WGS) entry which is preliminary data.</text>
</comment>
<sequence>MEGDLPVENNRLFYVNVLAEGAKEGEQVLDHIKVDLAARAWKRGNTVVHYKLYGTETLEMKDGTKKEMLFGDVGVAKIYLPLEMAALDPKQRPSDLFKYWVSGVIEDFDIKDTGNRVLVMNRAKALKILKERNALKLRERKLYAVIQRELIGAYLVNAGGYTALLPKAYYDWDRDKKARIGEEFPVMVLPSREGAPMIVSRRDAITNPYAMLNLNKNAEVGGVLTRMNRNGTFLVEITKGVTVSVDPINMRRIPELGDFVTIRIIGNNHSGPYGVFEYATDAI</sequence>
<evidence type="ECO:0000313" key="2">
    <source>
        <dbReference type="Proteomes" id="UP001139263"/>
    </source>
</evidence>
<keyword evidence="2" id="KW-1185">Reference proteome</keyword>
<reference evidence="1" key="1">
    <citation type="submission" date="2022-03" db="EMBL/GenBank/DDBJ databases">
        <title>Draft Genome Sequence of Firmicute Strain S0AB, a Heterotrophic Iron/Sulfur-Oxidizing Extreme Acidophile.</title>
        <authorList>
            <person name="Vergara E."/>
            <person name="Pakostova E."/>
            <person name="Johnson D.B."/>
            <person name="Holmes D.S."/>
        </authorList>
    </citation>
    <scope>NUCLEOTIDE SEQUENCE</scope>
    <source>
        <strain evidence="1">S0AB</strain>
    </source>
</reference>
<accession>A0A9X1VCB5</accession>
<dbReference type="Proteomes" id="UP001139263">
    <property type="component" value="Unassembled WGS sequence"/>
</dbReference>
<evidence type="ECO:0000313" key="1">
    <source>
        <dbReference type="EMBL" id="MCI0184759.1"/>
    </source>
</evidence>